<evidence type="ECO:0000256" key="3">
    <source>
        <dbReference type="ARBA" id="ARBA00004947"/>
    </source>
</evidence>
<evidence type="ECO:0000256" key="1">
    <source>
        <dbReference type="ARBA" id="ARBA00000083"/>
    </source>
</evidence>
<evidence type="ECO:0000259" key="11">
    <source>
        <dbReference type="Pfam" id="PF01370"/>
    </source>
</evidence>
<sequence>MPDYIPVLVTGGAGYVGSHVCKALKGNGILPITYDDLSTGHKEAVLWGPLVCGDIADRQKLESVIREYAPVAVLHFAARAYIGESMGKPAEYYRTNVAGTLSLLEAMEHTGVKRIVFSSTCATYGIPETQPITEDQIQKPINPYGHTKLTVEQMLQDFESAYSIKSAILRYFNAAGADPECEIGEDHDPEPHLIPNVLSAVSNRSPVVIHGDDYPTPDGTCVRDYVHVSDLASAHVAAVRSLLSGADSFSCNLGTERGVSIREILTTVEEVTGRSVPHQIGPRRPGDPATLVANTARAKELLGWTPCHSDLETIIKTAWSWHRRQQNKCAA</sequence>
<evidence type="ECO:0000256" key="7">
    <source>
        <dbReference type="ARBA" id="ARBA00023027"/>
    </source>
</evidence>
<evidence type="ECO:0000256" key="4">
    <source>
        <dbReference type="ARBA" id="ARBA00007637"/>
    </source>
</evidence>
<evidence type="ECO:0000313" key="12">
    <source>
        <dbReference type="EMBL" id="MFD2205739.1"/>
    </source>
</evidence>
<dbReference type="PANTHER" id="PTHR43725:SF53">
    <property type="entry name" value="UDP-ARABINOSE 4-EPIMERASE 1"/>
    <property type="match status" value="1"/>
</dbReference>
<evidence type="ECO:0000256" key="8">
    <source>
        <dbReference type="ARBA" id="ARBA00023235"/>
    </source>
</evidence>
<evidence type="ECO:0000256" key="5">
    <source>
        <dbReference type="ARBA" id="ARBA00013189"/>
    </source>
</evidence>
<dbReference type="NCBIfam" id="TIGR01179">
    <property type="entry name" value="galE"/>
    <property type="match status" value="1"/>
</dbReference>
<keyword evidence="8 10" id="KW-0413">Isomerase</keyword>
<keyword evidence="9 10" id="KW-0119">Carbohydrate metabolism</keyword>
<dbReference type="RefSeq" id="WP_380250643.1">
    <property type="nucleotide sequence ID" value="NZ_JBHUII010000004.1"/>
</dbReference>
<keyword evidence="13" id="KW-1185">Reference proteome</keyword>
<dbReference type="PANTHER" id="PTHR43725">
    <property type="entry name" value="UDP-GLUCOSE 4-EPIMERASE"/>
    <property type="match status" value="1"/>
</dbReference>
<comment type="subunit">
    <text evidence="10">Homodimer.</text>
</comment>
<dbReference type="GO" id="GO:0003978">
    <property type="term" value="F:UDP-glucose 4-epimerase activity"/>
    <property type="evidence" value="ECO:0007669"/>
    <property type="project" value="UniProtKB-EC"/>
</dbReference>
<evidence type="ECO:0000256" key="6">
    <source>
        <dbReference type="ARBA" id="ARBA00018569"/>
    </source>
</evidence>
<comment type="caution">
    <text evidence="12">The sequence shown here is derived from an EMBL/GenBank/DDBJ whole genome shotgun (WGS) entry which is preliminary data.</text>
</comment>
<organism evidence="12 13">
    <name type="scientific">Kiloniella antarctica</name>
    <dbReference type="NCBI Taxonomy" id="1550907"/>
    <lineage>
        <taxon>Bacteria</taxon>
        <taxon>Pseudomonadati</taxon>
        <taxon>Pseudomonadota</taxon>
        <taxon>Alphaproteobacteria</taxon>
        <taxon>Rhodospirillales</taxon>
        <taxon>Kiloniellaceae</taxon>
        <taxon>Kiloniella</taxon>
    </lineage>
</organism>
<reference evidence="13" key="1">
    <citation type="journal article" date="2019" name="Int. J. Syst. Evol. Microbiol.">
        <title>The Global Catalogue of Microorganisms (GCM) 10K type strain sequencing project: providing services to taxonomists for standard genome sequencing and annotation.</title>
        <authorList>
            <consortium name="The Broad Institute Genomics Platform"/>
            <consortium name="The Broad Institute Genome Sequencing Center for Infectious Disease"/>
            <person name="Wu L."/>
            <person name="Ma J."/>
        </authorList>
    </citation>
    <scope>NUCLEOTIDE SEQUENCE [LARGE SCALE GENOMIC DNA]</scope>
    <source>
        <strain evidence="13">CGMCC 4.7192</strain>
    </source>
</reference>
<dbReference type="EMBL" id="JBHUII010000004">
    <property type="protein sequence ID" value="MFD2205739.1"/>
    <property type="molecule type" value="Genomic_DNA"/>
</dbReference>
<name>A0ABW5BLJ1_9PROT</name>
<dbReference type="SUPFAM" id="SSF51735">
    <property type="entry name" value="NAD(P)-binding Rossmann-fold domains"/>
    <property type="match status" value="1"/>
</dbReference>
<evidence type="ECO:0000256" key="9">
    <source>
        <dbReference type="ARBA" id="ARBA00023277"/>
    </source>
</evidence>
<dbReference type="InterPro" id="IPR036291">
    <property type="entry name" value="NAD(P)-bd_dom_sf"/>
</dbReference>
<comment type="cofactor">
    <cofactor evidence="2 10">
        <name>NAD(+)</name>
        <dbReference type="ChEBI" id="CHEBI:57540"/>
    </cofactor>
</comment>
<dbReference type="Gene3D" id="3.40.50.720">
    <property type="entry name" value="NAD(P)-binding Rossmann-like Domain"/>
    <property type="match status" value="1"/>
</dbReference>
<dbReference type="Pfam" id="PF01370">
    <property type="entry name" value="Epimerase"/>
    <property type="match status" value="1"/>
</dbReference>
<feature type="domain" description="NAD-dependent epimerase/dehydratase" evidence="11">
    <location>
        <begin position="7"/>
        <end position="246"/>
    </location>
</feature>
<proteinExistence type="inferred from homology"/>
<dbReference type="CDD" id="cd05247">
    <property type="entry name" value="UDP_G4E_1_SDR_e"/>
    <property type="match status" value="1"/>
</dbReference>
<dbReference type="EC" id="5.1.3.2" evidence="5 10"/>
<evidence type="ECO:0000313" key="13">
    <source>
        <dbReference type="Proteomes" id="UP001597294"/>
    </source>
</evidence>
<protein>
    <recommendedName>
        <fullName evidence="6 10">UDP-glucose 4-epimerase</fullName>
        <ecNumber evidence="5 10">5.1.3.2</ecNumber>
    </recommendedName>
</protein>
<comment type="catalytic activity">
    <reaction evidence="1 10">
        <text>UDP-alpha-D-glucose = UDP-alpha-D-galactose</text>
        <dbReference type="Rhea" id="RHEA:22168"/>
        <dbReference type="ChEBI" id="CHEBI:58885"/>
        <dbReference type="ChEBI" id="CHEBI:66914"/>
        <dbReference type="EC" id="5.1.3.2"/>
    </reaction>
</comment>
<evidence type="ECO:0000256" key="10">
    <source>
        <dbReference type="RuleBase" id="RU366046"/>
    </source>
</evidence>
<dbReference type="Gene3D" id="3.90.25.10">
    <property type="entry name" value="UDP-galactose 4-epimerase, domain 1"/>
    <property type="match status" value="1"/>
</dbReference>
<dbReference type="InterPro" id="IPR001509">
    <property type="entry name" value="Epimerase_deHydtase"/>
</dbReference>
<evidence type="ECO:0000256" key="2">
    <source>
        <dbReference type="ARBA" id="ARBA00001911"/>
    </source>
</evidence>
<accession>A0ABW5BLJ1</accession>
<comment type="similarity">
    <text evidence="4 10">Belongs to the NAD(P)-dependent epimerase/dehydratase family.</text>
</comment>
<comment type="pathway">
    <text evidence="3 10">Carbohydrate metabolism; galactose metabolism.</text>
</comment>
<keyword evidence="7 10" id="KW-0520">NAD</keyword>
<dbReference type="InterPro" id="IPR005886">
    <property type="entry name" value="UDP_G4E"/>
</dbReference>
<dbReference type="Proteomes" id="UP001597294">
    <property type="component" value="Unassembled WGS sequence"/>
</dbReference>
<gene>
    <name evidence="12" type="primary">galE</name>
    <name evidence="12" type="ORF">ACFSKO_08960</name>
</gene>